<dbReference type="STRING" id="1387277.SAMN06295998_10464"/>
<name>A0A1W2BIX3_9RHOB</name>
<dbReference type="Proteomes" id="UP000192330">
    <property type="component" value="Unassembled WGS sequence"/>
</dbReference>
<accession>A0A1W2BIX3</accession>
<organism evidence="1 2">
    <name type="scientific">Primorskyibacter flagellatus</name>
    <dbReference type="NCBI Taxonomy" id="1387277"/>
    <lineage>
        <taxon>Bacteria</taxon>
        <taxon>Pseudomonadati</taxon>
        <taxon>Pseudomonadota</taxon>
        <taxon>Alphaproteobacteria</taxon>
        <taxon>Rhodobacterales</taxon>
        <taxon>Roseobacteraceae</taxon>
        <taxon>Primorskyibacter</taxon>
    </lineage>
</organism>
<gene>
    <name evidence="1" type="ORF">SAMN06295998_10464</name>
</gene>
<sequence>MRTILILTCVALTLGGCSKLRSNQSVIDGQYFSGKARGSGDDKHDFTATARPVSSGLDAAREAGRHQGTKYCIRYYGTSNIDWTIGPDTPADQLRVSDDTLTFVGRCVE</sequence>
<dbReference type="PROSITE" id="PS51257">
    <property type="entry name" value="PROKAR_LIPOPROTEIN"/>
    <property type="match status" value="1"/>
</dbReference>
<proteinExistence type="predicted"/>
<dbReference type="EMBL" id="FWYD01000004">
    <property type="protein sequence ID" value="SMC72652.1"/>
    <property type="molecule type" value="Genomic_DNA"/>
</dbReference>
<dbReference type="AlphaFoldDB" id="A0A1W2BIX3"/>
<evidence type="ECO:0000313" key="1">
    <source>
        <dbReference type="EMBL" id="SMC72652.1"/>
    </source>
</evidence>
<protein>
    <recommendedName>
        <fullName evidence="3">Lipoprotein</fullName>
    </recommendedName>
</protein>
<dbReference type="OrthoDB" id="7659281at2"/>
<evidence type="ECO:0000313" key="2">
    <source>
        <dbReference type="Proteomes" id="UP000192330"/>
    </source>
</evidence>
<dbReference type="RefSeq" id="WP_084352385.1">
    <property type="nucleotide sequence ID" value="NZ_FWYD01000004.1"/>
</dbReference>
<reference evidence="1 2" key="1">
    <citation type="submission" date="2017-04" db="EMBL/GenBank/DDBJ databases">
        <authorList>
            <person name="Afonso C.L."/>
            <person name="Miller P.J."/>
            <person name="Scott M.A."/>
            <person name="Spackman E."/>
            <person name="Goraichik I."/>
            <person name="Dimitrov K.M."/>
            <person name="Suarez D.L."/>
            <person name="Swayne D.E."/>
        </authorList>
    </citation>
    <scope>NUCLEOTIDE SEQUENCE [LARGE SCALE GENOMIC DNA]</scope>
    <source>
        <strain evidence="1 2">CGMCC 1.12644</strain>
    </source>
</reference>
<evidence type="ECO:0008006" key="3">
    <source>
        <dbReference type="Google" id="ProtNLM"/>
    </source>
</evidence>
<keyword evidence="2" id="KW-1185">Reference proteome</keyword>